<comment type="subcellular location">
    <subcellularLocation>
        <location evidence="1">Nucleus</location>
    </subcellularLocation>
</comment>
<dbReference type="Proteomes" id="UP000789831">
    <property type="component" value="Unassembled WGS sequence"/>
</dbReference>
<dbReference type="EMBL" id="CAJVPL010001069">
    <property type="protein sequence ID" value="CAG8550696.1"/>
    <property type="molecule type" value="Genomic_DNA"/>
</dbReference>
<keyword evidence="2" id="KW-0479">Metal-binding</keyword>
<dbReference type="InterPro" id="IPR008906">
    <property type="entry name" value="HATC_C_dom"/>
</dbReference>
<comment type="caution">
    <text evidence="7">The sequence shown here is derived from an EMBL/GenBank/DDBJ whole genome shotgun (WGS) entry which is preliminary data.</text>
</comment>
<keyword evidence="3" id="KW-0863">Zinc-finger</keyword>
<keyword evidence="5" id="KW-0539">Nucleus</keyword>
<reference evidence="7" key="1">
    <citation type="submission" date="2021-06" db="EMBL/GenBank/DDBJ databases">
        <authorList>
            <person name="Kallberg Y."/>
            <person name="Tangrot J."/>
            <person name="Rosling A."/>
        </authorList>
    </citation>
    <scope>NUCLEOTIDE SEQUENCE</scope>
    <source>
        <strain evidence="7">MT106</strain>
    </source>
</reference>
<dbReference type="InterPro" id="IPR012337">
    <property type="entry name" value="RNaseH-like_sf"/>
</dbReference>
<keyword evidence="4" id="KW-0862">Zinc</keyword>
<gene>
    <name evidence="7" type="ORF">AGERDE_LOCUS6652</name>
</gene>
<dbReference type="OrthoDB" id="2436853at2759"/>
<dbReference type="Pfam" id="PF05699">
    <property type="entry name" value="Dimer_Tnp_hAT"/>
    <property type="match status" value="1"/>
</dbReference>
<organism evidence="7 8">
    <name type="scientific">Ambispora gerdemannii</name>
    <dbReference type="NCBI Taxonomy" id="144530"/>
    <lineage>
        <taxon>Eukaryota</taxon>
        <taxon>Fungi</taxon>
        <taxon>Fungi incertae sedis</taxon>
        <taxon>Mucoromycota</taxon>
        <taxon>Glomeromycotina</taxon>
        <taxon>Glomeromycetes</taxon>
        <taxon>Archaeosporales</taxon>
        <taxon>Ambisporaceae</taxon>
        <taxon>Ambispora</taxon>
    </lineage>
</organism>
<evidence type="ECO:0000256" key="3">
    <source>
        <dbReference type="ARBA" id="ARBA00022771"/>
    </source>
</evidence>
<proteinExistence type="predicted"/>
<dbReference type="GO" id="GO:0008270">
    <property type="term" value="F:zinc ion binding"/>
    <property type="evidence" value="ECO:0007669"/>
    <property type="project" value="UniProtKB-KW"/>
</dbReference>
<protein>
    <submittedName>
        <fullName evidence="7">3151_t:CDS:1</fullName>
    </submittedName>
</protein>
<dbReference type="PANTHER" id="PTHR46481">
    <property type="entry name" value="ZINC FINGER BED DOMAIN-CONTAINING PROTEIN 4"/>
    <property type="match status" value="1"/>
</dbReference>
<evidence type="ECO:0000256" key="5">
    <source>
        <dbReference type="ARBA" id="ARBA00023242"/>
    </source>
</evidence>
<dbReference type="SUPFAM" id="SSF53098">
    <property type="entry name" value="Ribonuclease H-like"/>
    <property type="match status" value="1"/>
</dbReference>
<evidence type="ECO:0000256" key="2">
    <source>
        <dbReference type="ARBA" id="ARBA00022723"/>
    </source>
</evidence>
<dbReference type="GO" id="GO:0046983">
    <property type="term" value="F:protein dimerization activity"/>
    <property type="evidence" value="ECO:0007669"/>
    <property type="project" value="InterPro"/>
</dbReference>
<evidence type="ECO:0000313" key="7">
    <source>
        <dbReference type="EMBL" id="CAG8550696.1"/>
    </source>
</evidence>
<name>A0A9N9AZT9_9GLOM</name>
<keyword evidence="8" id="KW-1185">Reference proteome</keyword>
<evidence type="ECO:0000256" key="4">
    <source>
        <dbReference type="ARBA" id="ARBA00022833"/>
    </source>
</evidence>
<dbReference type="PANTHER" id="PTHR46481:SF10">
    <property type="entry name" value="ZINC FINGER BED DOMAIN-CONTAINING PROTEIN 39"/>
    <property type="match status" value="1"/>
</dbReference>
<dbReference type="GO" id="GO:0005634">
    <property type="term" value="C:nucleus"/>
    <property type="evidence" value="ECO:0007669"/>
    <property type="project" value="UniProtKB-SubCell"/>
</dbReference>
<dbReference type="AlphaFoldDB" id="A0A9N9AZT9"/>
<evidence type="ECO:0000259" key="6">
    <source>
        <dbReference type="Pfam" id="PF05699"/>
    </source>
</evidence>
<feature type="domain" description="HAT C-terminal dimerisation" evidence="6">
    <location>
        <begin position="385"/>
        <end position="466"/>
    </location>
</feature>
<evidence type="ECO:0000313" key="8">
    <source>
        <dbReference type="Proteomes" id="UP000789831"/>
    </source>
</evidence>
<dbReference type="InterPro" id="IPR052035">
    <property type="entry name" value="ZnF_BED_domain_contain"/>
</dbReference>
<evidence type="ECO:0000256" key="1">
    <source>
        <dbReference type="ARBA" id="ARBA00004123"/>
    </source>
</evidence>
<accession>A0A9N9AZT9</accession>
<sequence length="475" mass="54453">MNNDKRPKKQKQAAGYAFYSYDPINENFNTNNINNEHQNAEANFLYPISTTTQLANTLYERQEPTTSITQTIMHNQITTNQSTINSNENITNHNTSLPSSLDLAFINQRLEVHESVIDFNNLENSENNTKDEYAPSVVSSQISTSTIATHSSQTSIIKQKRKRSNTSWVWKWFNRDENERIAKYKITGCNVVLSLDTSTSSYSYHLAIQTIYQAMQIDENAKICKDGNNLATLYMTDNEWDGIKELVFVLHPFAQATNFLRNATYSTISILYHTIKNLFQHIQYNTQQLIYQPIIQIRNAILNSMKNHWKDPQDLGLLTSLMDLYFKSLVFVSFSQKEHALSLIHNYINSSSKAESSSSVTNLSSPMLQFFEKFGICEIHETKSELDLYMNIPILSPTEENDPIHWWKVNHNTFPQLAKIAHCYLSIPASSVLAERLFSNAGNILTEKRNHLDPTTVSDLLFLQQNSTIFTIVSK</sequence>